<feature type="transmembrane region" description="Helical" evidence="7">
    <location>
        <begin position="108"/>
        <end position="129"/>
    </location>
</feature>
<keyword evidence="4 7" id="KW-0812">Transmembrane</keyword>
<evidence type="ECO:0000256" key="1">
    <source>
        <dbReference type="ARBA" id="ARBA00004651"/>
    </source>
</evidence>
<feature type="transmembrane region" description="Helical" evidence="7">
    <location>
        <begin position="476"/>
        <end position="499"/>
    </location>
</feature>
<dbReference type="Gene3D" id="1.20.1720.10">
    <property type="entry name" value="Multidrug resistance protein D"/>
    <property type="match status" value="1"/>
</dbReference>
<keyword evidence="2" id="KW-0813">Transport</keyword>
<dbReference type="PANTHER" id="PTHR42718">
    <property type="entry name" value="MAJOR FACILITATOR SUPERFAMILY MULTIDRUG TRANSPORTER MFSC"/>
    <property type="match status" value="1"/>
</dbReference>
<dbReference type="SUPFAM" id="SSF103473">
    <property type="entry name" value="MFS general substrate transporter"/>
    <property type="match status" value="1"/>
</dbReference>
<protein>
    <submittedName>
        <fullName evidence="9">Major facilitator superfamily MFS_1</fullName>
    </submittedName>
</protein>
<feature type="domain" description="Major facilitator superfamily (MFS) profile" evidence="8">
    <location>
        <begin position="17"/>
        <end position="503"/>
    </location>
</feature>
<evidence type="ECO:0000259" key="8">
    <source>
        <dbReference type="PROSITE" id="PS50850"/>
    </source>
</evidence>
<dbReference type="InterPro" id="IPR036259">
    <property type="entry name" value="MFS_trans_sf"/>
</dbReference>
<dbReference type="GO" id="GO:0022857">
    <property type="term" value="F:transmembrane transporter activity"/>
    <property type="evidence" value="ECO:0007669"/>
    <property type="project" value="InterPro"/>
</dbReference>
<evidence type="ECO:0000313" key="9">
    <source>
        <dbReference type="EMBL" id="ADB49703.1"/>
    </source>
</evidence>
<feature type="transmembrane region" description="Helical" evidence="7">
    <location>
        <begin position="336"/>
        <end position="357"/>
    </location>
</feature>
<keyword evidence="5 7" id="KW-1133">Transmembrane helix</keyword>
<dbReference type="eggNOG" id="COG0477">
    <property type="taxonomic scope" value="Bacteria"/>
</dbReference>
<dbReference type="PRINTS" id="PR01036">
    <property type="entry name" value="TCRTETB"/>
</dbReference>
<feature type="transmembrane region" description="Helical" evidence="7">
    <location>
        <begin position="270"/>
        <end position="291"/>
    </location>
</feature>
<feature type="transmembrane region" description="Helical" evidence="7">
    <location>
        <begin position="12"/>
        <end position="30"/>
    </location>
</feature>
<dbReference type="PANTHER" id="PTHR42718:SF47">
    <property type="entry name" value="METHYL VIOLOGEN RESISTANCE PROTEIN SMVA"/>
    <property type="match status" value="1"/>
</dbReference>
<evidence type="ECO:0000256" key="6">
    <source>
        <dbReference type="ARBA" id="ARBA00023136"/>
    </source>
</evidence>
<dbReference type="RefSeq" id="WP_012932754.1">
    <property type="nucleotide sequence ID" value="NC_013739.1"/>
</dbReference>
<dbReference type="Proteomes" id="UP000008229">
    <property type="component" value="Chromosome"/>
</dbReference>
<dbReference type="CDD" id="cd17321">
    <property type="entry name" value="MFS_MMR_MDR_like"/>
    <property type="match status" value="1"/>
</dbReference>
<feature type="transmembrane region" description="Helical" evidence="7">
    <location>
        <begin position="311"/>
        <end position="329"/>
    </location>
</feature>
<dbReference type="PROSITE" id="PS50850">
    <property type="entry name" value="MFS"/>
    <property type="match status" value="1"/>
</dbReference>
<dbReference type="InterPro" id="IPR011701">
    <property type="entry name" value="MFS"/>
</dbReference>
<evidence type="ECO:0000256" key="4">
    <source>
        <dbReference type="ARBA" id="ARBA00022692"/>
    </source>
</evidence>
<feature type="transmembrane region" description="Helical" evidence="7">
    <location>
        <begin position="369"/>
        <end position="392"/>
    </location>
</feature>
<dbReference type="Gene3D" id="1.20.1250.20">
    <property type="entry name" value="MFS general substrate transporter like domains"/>
    <property type="match status" value="1"/>
</dbReference>
<dbReference type="Pfam" id="PF07690">
    <property type="entry name" value="MFS_1"/>
    <property type="match status" value="1"/>
</dbReference>
<feature type="transmembrane region" description="Helical" evidence="7">
    <location>
        <begin position="234"/>
        <end position="250"/>
    </location>
</feature>
<dbReference type="OrthoDB" id="3218509at2"/>
<comment type="subcellular location">
    <subcellularLocation>
        <location evidence="1">Cell membrane</location>
        <topology evidence="1">Multi-pass membrane protein</topology>
    </subcellularLocation>
</comment>
<keyword evidence="10" id="KW-1185">Reference proteome</keyword>
<dbReference type="InterPro" id="IPR020846">
    <property type="entry name" value="MFS_dom"/>
</dbReference>
<feature type="transmembrane region" description="Helical" evidence="7">
    <location>
        <begin position="50"/>
        <end position="71"/>
    </location>
</feature>
<feature type="transmembrane region" description="Helical" evidence="7">
    <location>
        <begin position="404"/>
        <end position="425"/>
    </location>
</feature>
<evidence type="ECO:0000256" key="2">
    <source>
        <dbReference type="ARBA" id="ARBA00022448"/>
    </source>
</evidence>
<proteinExistence type="predicted"/>
<dbReference type="KEGG" id="cwo:Cwoe_1274"/>
<feature type="transmembrane region" description="Helical" evidence="7">
    <location>
        <begin position="141"/>
        <end position="161"/>
    </location>
</feature>
<dbReference type="STRING" id="469383.Cwoe_1274"/>
<reference evidence="10" key="2">
    <citation type="submission" date="2010-01" db="EMBL/GenBank/DDBJ databases">
        <title>The complete genome of Conexibacter woesei DSM 14684.</title>
        <authorList>
            <consortium name="US DOE Joint Genome Institute (JGI-PGF)"/>
            <person name="Lucas S."/>
            <person name="Copeland A."/>
            <person name="Lapidus A."/>
            <person name="Glavina del Rio T."/>
            <person name="Dalin E."/>
            <person name="Tice H."/>
            <person name="Bruce D."/>
            <person name="Goodwin L."/>
            <person name="Pitluck S."/>
            <person name="Kyrpides N."/>
            <person name="Mavromatis K."/>
            <person name="Ivanova N."/>
            <person name="Mikhailova N."/>
            <person name="Chertkov O."/>
            <person name="Brettin T."/>
            <person name="Detter J.C."/>
            <person name="Han C."/>
            <person name="Larimer F."/>
            <person name="Land M."/>
            <person name="Hauser L."/>
            <person name="Markowitz V."/>
            <person name="Cheng J.-F."/>
            <person name="Hugenholtz P."/>
            <person name="Woyke T."/>
            <person name="Wu D."/>
            <person name="Pukall R."/>
            <person name="Steenblock K."/>
            <person name="Schneider S."/>
            <person name="Klenk H.-P."/>
            <person name="Eisen J.A."/>
        </authorList>
    </citation>
    <scope>NUCLEOTIDE SEQUENCE [LARGE SCALE GENOMIC DNA]</scope>
    <source>
        <strain evidence="10">DSM 14684 / CIP 108061 / JCM 11494 / NBRC 100937 / ID131577</strain>
    </source>
</reference>
<reference evidence="9 10" key="1">
    <citation type="journal article" date="2010" name="Stand. Genomic Sci.">
        <title>Complete genome sequence of Conexibacter woesei type strain (ID131577).</title>
        <authorList>
            <person name="Pukall R."/>
            <person name="Lapidus A."/>
            <person name="Glavina Del Rio T."/>
            <person name="Copeland A."/>
            <person name="Tice H."/>
            <person name="Cheng J.-F."/>
            <person name="Lucas S."/>
            <person name="Chen F."/>
            <person name="Nolan M."/>
            <person name="Bruce D."/>
            <person name="Goodwin L."/>
            <person name="Pitluck S."/>
            <person name="Mavromatis K."/>
            <person name="Ivanova N."/>
            <person name="Ovchinnikova G."/>
            <person name="Pati A."/>
            <person name="Chen A."/>
            <person name="Palaniappan K."/>
            <person name="Land M."/>
            <person name="Hauser L."/>
            <person name="Chang Y.-J."/>
            <person name="Jeffries C.D."/>
            <person name="Chain P."/>
            <person name="Meincke L."/>
            <person name="Sims D."/>
            <person name="Brettin T."/>
            <person name="Detter J.C."/>
            <person name="Rohde M."/>
            <person name="Goeker M."/>
            <person name="Bristow J."/>
            <person name="Eisen J.A."/>
            <person name="Markowitz V."/>
            <person name="Kyrpides N.C."/>
            <person name="Klenk H.-P."/>
            <person name="Hugenholtz P."/>
        </authorList>
    </citation>
    <scope>NUCLEOTIDE SEQUENCE [LARGE SCALE GENOMIC DNA]</scope>
    <source>
        <strain evidence="10">DSM 14684 / CIP 108061 / JCM 11494 / NBRC 100937 / ID131577</strain>
    </source>
</reference>
<gene>
    <name evidence="9" type="ordered locus">Cwoe_1274</name>
</gene>
<dbReference type="EMBL" id="CP001854">
    <property type="protein sequence ID" value="ADB49703.1"/>
    <property type="molecule type" value="Genomic_DNA"/>
</dbReference>
<feature type="transmembrane region" description="Helical" evidence="7">
    <location>
        <begin position="83"/>
        <end position="102"/>
    </location>
</feature>
<keyword evidence="3" id="KW-1003">Cell membrane</keyword>
<dbReference type="AlphaFoldDB" id="D3FEM9"/>
<dbReference type="GO" id="GO:0005886">
    <property type="term" value="C:plasma membrane"/>
    <property type="evidence" value="ECO:0007669"/>
    <property type="project" value="UniProtKB-SubCell"/>
</dbReference>
<keyword evidence="6 7" id="KW-0472">Membrane</keyword>
<evidence type="ECO:0000256" key="7">
    <source>
        <dbReference type="SAM" id="Phobius"/>
    </source>
</evidence>
<dbReference type="HOGENOM" id="CLU_000960_28_2_11"/>
<name>D3FEM9_CONWI</name>
<organism evidence="9 10">
    <name type="scientific">Conexibacter woesei (strain DSM 14684 / CCUG 47730 / CIP 108061 / JCM 11494 / NBRC 100937 / ID131577)</name>
    <dbReference type="NCBI Taxonomy" id="469383"/>
    <lineage>
        <taxon>Bacteria</taxon>
        <taxon>Bacillati</taxon>
        <taxon>Actinomycetota</taxon>
        <taxon>Thermoleophilia</taxon>
        <taxon>Solirubrobacterales</taxon>
        <taxon>Conexibacteraceae</taxon>
        <taxon>Conexibacter</taxon>
    </lineage>
</organism>
<accession>D3FEM9</accession>
<evidence type="ECO:0000313" key="10">
    <source>
        <dbReference type="Proteomes" id="UP000008229"/>
    </source>
</evidence>
<sequence>MSLTPSPSSAPASRWVVLAVICSAVLVVVIDMTVLHVAAPALTEDLQPSAVALLWIIDVYPLVVAPLLVASGALGDRFGRKRILLSGLVVFGLSSVLGAFAWSPAVLIGARALMGVGGAMILPATMAIVRDVFEDRDERRTAVGIWSATMAGGAAIGPLIGGFLVEHWWWGAVFLINVPVVLIVIPIGLKLLPNSKALVPPPWDTLAVVLAGVGILGIAFGLKQGARHGFVDPLVLGVLIGAIASLTTFVRRQLARPEPLLDVRLFADRAFSVAVGCVLLAMFGLVGLELFFAQYLQLVLGLEPLAASVRLLPLMLASLIGGLLAAPILRRVGTRATIAGGLALTTISLVPLLALGLDDQFLLLGPPFVALGFGLEIALVAANDVIISAVPAERAGNAASIEETAYELGGGLGVAVLGSILAAVYTDALGVVPGVSAGDMHAAGESLGRADEVSHGLPASVAEPLLHAARTAFMDGLHVVLLASIGLIAVSTVLAFVVLRRRESSAVPVAAGDARAH</sequence>
<feature type="transmembrane region" description="Helical" evidence="7">
    <location>
        <begin position="167"/>
        <end position="191"/>
    </location>
</feature>
<evidence type="ECO:0000256" key="5">
    <source>
        <dbReference type="ARBA" id="ARBA00022989"/>
    </source>
</evidence>
<feature type="transmembrane region" description="Helical" evidence="7">
    <location>
        <begin position="203"/>
        <end position="222"/>
    </location>
</feature>
<evidence type="ECO:0000256" key="3">
    <source>
        <dbReference type="ARBA" id="ARBA00022475"/>
    </source>
</evidence>